<keyword evidence="1" id="KW-0472">Membrane</keyword>
<dbReference type="KEGG" id="srub:C2R22_01075"/>
<dbReference type="AlphaFoldDB" id="A0A2I8VEU4"/>
<dbReference type="GeneID" id="35590638"/>
<dbReference type="OrthoDB" id="343232at2157"/>
<feature type="transmembrane region" description="Helical" evidence="1">
    <location>
        <begin position="14"/>
        <end position="33"/>
    </location>
</feature>
<keyword evidence="1" id="KW-1133">Transmembrane helix</keyword>
<feature type="transmembrane region" description="Helical" evidence="1">
    <location>
        <begin position="99"/>
        <end position="118"/>
    </location>
</feature>
<name>A0A2I8VEU4_9EURY</name>
<proteinExistence type="predicted"/>
<dbReference type="EMBL" id="CP026309">
    <property type="protein sequence ID" value="AUV80421.1"/>
    <property type="molecule type" value="Genomic_DNA"/>
</dbReference>
<accession>A0A2I8VEU4</accession>
<organism evidence="2 3">
    <name type="scientific">Salinigranum rubrum</name>
    <dbReference type="NCBI Taxonomy" id="755307"/>
    <lineage>
        <taxon>Archaea</taxon>
        <taxon>Methanobacteriati</taxon>
        <taxon>Methanobacteriota</taxon>
        <taxon>Stenosarchaea group</taxon>
        <taxon>Halobacteria</taxon>
        <taxon>Halobacteriales</taxon>
        <taxon>Haloferacaceae</taxon>
        <taxon>Salinigranum</taxon>
    </lineage>
</organism>
<evidence type="ECO:0000313" key="3">
    <source>
        <dbReference type="Proteomes" id="UP000236584"/>
    </source>
</evidence>
<keyword evidence="3" id="KW-1185">Reference proteome</keyword>
<feature type="transmembrane region" description="Helical" evidence="1">
    <location>
        <begin position="69"/>
        <end position="87"/>
    </location>
</feature>
<protein>
    <submittedName>
        <fullName evidence="2">Uncharacterized protein</fullName>
    </submittedName>
</protein>
<dbReference type="RefSeq" id="WP_103423929.1">
    <property type="nucleotide sequence ID" value="NZ_CP026309.1"/>
</dbReference>
<gene>
    <name evidence="2" type="ORF">C2R22_01075</name>
</gene>
<keyword evidence="1" id="KW-0812">Transmembrane</keyword>
<feature type="transmembrane region" description="Helical" evidence="1">
    <location>
        <begin position="213"/>
        <end position="231"/>
    </location>
</feature>
<evidence type="ECO:0000313" key="2">
    <source>
        <dbReference type="EMBL" id="AUV80421.1"/>
    </source>
</evidence>
<feature type="transmembrane region" description="Helical" evidence="1">
    <location>
        <begin position="189"/>
        <end position="207"/>
    </location>
</feature>
<reference evidence="2 3" key="1">
    <citation type="submission" date="2018-01" db="EMBL/GenBank/DDBJ databases">
        <title>Complete genome sequence of Salinigranum rubrum GX10T, an extremely halophilic archaeon isolated from a marine solar saltern.</title>
        <authorList>
            <person name="Han S."/>
        </authorList>
    </citation>
    <scope>NUCLEOTIDE SEQUENCE [LARGE SCALE GENOMIC DNA]</scope>
    <source>
        <strain evidence="2 3">GX10</strain>
    </source>
</reference>
<dbReference type="Proteomes" id="UP000236584">
    <property type="component" value="Chromosome"/>
</dbReference>
<evidence type="ECO:0000256" key="1">
    <source>
        <dbReference type="SAM" id="Phobius"/>
    </source>
</evidence>
<sequence length="237" mass="24537">MDARPETNRHVPEFGLVTGAFLSLSFLVAGLVLTGDVVRTLLTSVVILYPFAAYAITHSPDPTTVLPPRVTSALAVLVGVVLVGAVLADTEPSRVATELPYALFLGALVVLPAAAYHVTAGGADDRLNPLTPPQTVLVATAVSVGLLAYGLLVGGVRFAAATALSSFLAGSLYARARGERLARRTRRRFVAGGAACGVLVVLLGLLRGTAMESWLLVGLCLAAAPTFFYALTAPERA</sequence>
<feature type="transmembrane region" description="Helical" evidence="1">
    <location>
        <begin position="40"/>
        <end position="57"/>
    </location>
</feature>
<feature type="transmembrane region" description="Helical" evidence="1">
    <location>
        <begin position="138"/>
        <end position="168"/>
    </location>
</feature>